<reference evidence="2" key="1">
    <citation type="journal article" date="2014" name="Int. J. Syst. Evol. Microbiol.">
        <title>Complete genome sequence of Corynebacterium casei LMG S-19264T (=DSM 44701T), isolated from a smear-ripened cheese.</title>
        <authorList>
            <consortium name="US DOE Joint Genome Institute (JGI-PGF)"/>
            <person name="Walter F."/>
            <person name="Albersmeier A."/>
            <person name="Kalinowski J."/>
            <person name="Ruckert C."/>
        </authorList>
    </citation>
    <scope>NUCLEOTIDE SEQUENCE</scope>
    <source>
        <strain evidence="2">JCM 19831</strain>
    </source>
</reference>
<reference evidence="2" key="2">
    <citation type="submission" date="2020-09" db="EMBL/GenBank/DDBJ databases">
        <authorList>
            <person name="Sun Q."/>
            <person name="Ohkuma M."/>
        </authorList>
    </citation>
    <scope>NUCLEOTIDE SEQUENCE</scope>
    <source>
        <strain evidence="2">JCM 19831</strain>
    </source>
</reference>
<dbReference type="RefSeq" id="WP_190251176.1">
    <property type="nucleotide sequence ID" value="NZ_BMPI01000016.1"/>
</dbReference>
<dbReference type="AlphaFoldDB" id="A0A917WV65"/>
<protein>
    <submittedName>
        <fullName evidence="2">Uncharacterized protein</fullName>
    </submittedName>
</protein>
<name>A0A917WV65_9ACTN</name>
<gene>
    <name evidence="2" type="ORF">GCM10007977_037890</name>
</gene>
<evidence type="ECO:0000313" key="3">
    <source>
        <dbReference type="Proteomes" id="UP000642070"/>
    </source>
</evidence>
<evidence type="ECO:0000256" key="1">
    <source>
        <dbReference type="SAM" id="MobiDB-lite"/>
    </source>
</evidence>
<dbReference type="Proteomes" id="UP000642070">
    <property type="component" value="Unassembled WGS sequence"/>
</dbReference>
<evidence type="ECO:0000313" key="2">
    <source>
        <dbReference type="EMBL" id="GGM32913.1"/>
    </source>
</evidence>
<comment type="caution">
    <text evidence="2">The sequence shown here is derived from an EMBL/GenBank/DDBJ whole genome shotgun (WGS) entry which is preliminary data.</text>
</comment>
<organism evidence="2 3">
    <name type="scientific">Dactylosporangium sucinum</name>
    <dbReference type="NCBI Taxonomy" id="1424081"/>
    <lineage>
        <taxon>Bacteria</taxon>
        <taxon>Bacillati</taxon>
        <taxon>Actinomycetota</taxon>
        <taxon>Actinomycetes</taxon>
        <taxon>Micromonosporales</taxon>
        <taxon>Micromonosporaceae</taxon>
        <taxon>Dactylosporangium</taxon>
    </lineage>
</organism>
<dbReference type="EMBL" id="BMPI01000016">
    <property type="protein sequence ID" value="GGM32913.1"/>
    <property type="molecule type" value="Genomic_DNA"/>
</dbReference>
<proteinExistence type="predicted"/>
<accession>A0A917WV65</accession>
<sequence length="144" mass="15569">MSAVVGYVTSDRSGPRRPWTTARARPATTCGRCWHNEQFDGTITFAADGTFAATNGPYAALADGERSLPPGFDKATARIDMTGRWQSTGLHPGRADDRKIVVRAMFDKAPEIVMTVPYAARFAGRYGYRKCTTCAAVSPASSRS</sequence>
<keyword evidence="3" id="KW-1185">Reference proteome</keyword>
<feature type="region of interest" description="Disordered" evidence="1">
    <location>
        <begin position="1"/>
        <end position="23"/>
    </location>
</feature>